<evidence type="ECO:0000313" key="3">
    <source>
        <dbReference type="EMBL" id="VDD87640.1"/>
    </source>
</evidence>
<name>A0A0N4UZL7_ENTVE</name>
<dbReference type="PANTHER" id="PTHR15921:SF3">
    <property type="entry name" value="PRE-MRNA CLEAVAGE COMPLEX 2 PROTEIN PCF11"/>
    <property type="match status" value="1"/>
</dbReference>
<feature type="compositionally biased region" description="Basic and acidic residues" evidence="1">
    <location>
        <begin position="713"/>
        <end position="724"/>
    </location>
</feature>
<dbReference type="InterPro" id="IPR045154">
    <property type="entry name" value="PCF11-like"/>
</dbReference>
<evidence type="ECO:0000259" key="2">
    <source>
        <dbReference type="PROSITE" id="PS51391"/>
    </source>
</evidence>
<feature type="compositionally biased region" description="Basic and acidic residues" evidence="1">
    <location>
        <begin position="195"/>
        <end position="204"/>
    </location>
</feature>
<dbReference type="InterPro" id="IPR047415">
    <property type="entry name" value="Pcf11_CID"/>
</dbReference>
<proteinExistence type="predicted"/>
<keyword evidence="4" id="KW-1185">Reference proteome</keyword>
<dbReference type="PROSITE" id="PS51391">
    <property type="entry name" value="CID"/>
    <property type="match status" value="1"/>
</dbReference>
<dbReference type="GO" id="GO:0000993">
    <property type="term" value="F:RNA polymerase II complex binding"/>
    <property type="evidence" value="ECO:0007669"/>
    <property type="project" value="InterPro"/>
</dbReference>
<dbReference type="Gene3D" id="1.25.40.90">
    <property type="match status" value="1"/>
</dbReference>
<gene>
    <name evidence="3" type="ORF">EVEC_LOCUS2783</name>
</gene>
<dbReference type="InterPro" id="IPR006569">
    <property type="entry name" value="CID_dom"/>
</dbReference>
<dbReference type="OrthoDB" id="343582at2759"/>
<dbReference type="SMART" id="SM00582">
    <property type="entry name" value="RPR"/>
    <property type="match status" value="1"/>
</dbReference>
<dbReference type="GO" id="GO:0005737">
    <property type="term" value="C:cytoplasm"/>
    <property type="evidence" value="ECO:0007669"/>
    <property type="project" value="TreeGrafter"/>
</dbReference>
<feature type="region of interest" description="Disordered" evidence="1">
    <location>
        <begin position="183"/>
        <end position="204"/>
    </location>
</feature>
<protein>
    <submittedName>
        <fullName evidence="5">CID domain-containing protein</fullName>
    </submittedName>
</protein>
<evidence type="ECO:0000256" key="1">
    <source>
        <dbReference type="SAM" id="MobiDB-lite"/>
    </source>
</evidence>
<dbReference type="GO" id="GO:0031124">
    <property type="term" value="P:mRNA 3'-end processing"/>
    <property type="evidence" value="ECO:0007669"/>
    <property type="project" value="InterPro"/>
</dbReference>
<reference evidence="5" key="1">
    <citation type="submission" date="2017-02" db="UniProtKB">
        <authorList>
            <consortium name="WormBaseParasite"/>
        </authorList>
    </citation>
    <scope>IDENTIFICATION</scope>
</reference>
<organism evidence="5">
    <name type="scientific">Enterobius vermicularis</name>
    <name type="common">Human pinworm</name>
    <dbReference type="NCBI Taxonomy" id="51028"/>
    <lineage>
        <taxon>Eukaryota</taxon>
        <taxon>Metazoa</taxon>
        <taxon>Ecdysozoa</taxon>
        <taxon>Nematoda</taxon>
        <taxon>Chromadorea</taxon>
        <taxon>Rhabditida</taxon>
        <taxon>Spirurina</taxon>
        <taxon>Oxyuridomorpha</taxon>
        <taxon>Oxyuroidea</taxon>
        <taxon>Oxyuridae</taxon>
        <taxon>Enterobius</taxon>
    </lineage>
</organism>
<dbReference type="Pfam" id="PF04818">
    <property type="entry name" value="CID"/>
    <property type="match status" value="1"/>
</dbReference>
<dbReference type="WBParaSite" id="EVEC_0000307501-mRNA-1">
    <property type="protein sequence ID" value="EVEC_0000307501-mRNA-1"/>
    <property type="gene ID" value="EVEC_0000307501"/>
</dbReference>
<feature type="domain" description="CID" evidence="2">
    <location>
        <begin position="4"/>
        <end position="134"/>
    </location>
</feature>
<dbReference type="GO" id="GO:0003729">
    <property type="term" value="F:mRNA binding"/>
    <property type="evidence" value="ECO:0007669"/>
    <property type="project" value="InterPro"/>
</dbReference>
<sequence length="927" mass="102242">MSRSSEEAASEYRLALENLKDNNKMQINLMTILADDYNSFSKDIVEVIAQQIKKVPPIQKLPVMYVMDSILKNLTGAGNYKEHIEKSVHDVFVHVFETGDERTRLALHKLRQTWNDYFKASTLYKIDLAVHAIDPAWPIVTPQPHSVASTSAASQSNHTTTTAMHTRNSKVHVNPHFFQKNSVANGQQQLPSLTTEKKGADPRLARSATNNRIANNGKTAESSVGTRATGDSKITFNIAAVKQEVTEPPTDVDERVVQERDDKSAVKGHSRWYFFARFFYVMEENFFKSAIVSSDKSHYGLLLNCSLHQSRHFRIEPNGVGRRSPLENGVKRRGPVSEMAVEEKRLRSVKTPPVEINEQQPSTSTALPRPTNSLGTHAFVSAVPFRAPYTAPVIPQVMLSDFLNNISVIPTVAGMMPVSVPSMVPVVASKSTPFASAEVSGLPVVPMPGFPPLAPSQLQMPPMIPPGTSLLAPGVPVTAPVVAPIVAPSVLPVVPAPTAAVPPIISSDTPKLEGIPANNRIFVDGRAYEVFFVDDIPVIERNGLPHRIYFTGAPRNVIIDGTAHLLHFGEEKRVVIDGEEHVLRFGAPSRELYMGNYPFKGAFGGPPIFATINGVRHEIRLGGPPPDVKIEPDPCYELLPHMPRKTSKPANPPPVSSMVVLEKKPAVDVKELLANLQKRGILSSLKGTTTSSSRKEESGGDSPSRSATPPIPSEHRGEVTDRMPKPPSDFKNFSMRALKIRYDSVIEALHKSRQLCPNCGLRFNDLTGAKYQQHLDWHFRENLKSSDKSRCREWYISLEGWLEYSEEKNILATSSSQASLHVSAEDTAKEVGNRVIVSCDSVESKECSVCKEKFEECWDEDEDTWILKDCVLGPDGRPFHPGCVLDASTFHCSAGDAEDDDEKCDKSLFFAADANQSDRVSCTFVQE</sequence>
<dbReference type="STRING" id="51028.A0A0N4UZL7"/>
<accession>A0A0N4UZL7</accession>
<dbReference type="Proteomes" id="UP000274131">
    <property type="component" value="Unassembled WGS sequence"/>
</dbReference>
<reference evidence="3 4" key="2">
    <citation type="submission" date="2018-10" db="EMBL/GenBank/DDBJ databases">
        <authorList>
            <consortium name="Pathogen Informatics"/>
        </authorList>
    </citation>
    <scope>NUCLEOTIDE SEQUENCE [LARGE SCALE GENOMIC DNA]</scope>
</reference>
<dbReference type="CDD" id="cd16982">
    <property type="entry name" value="CID_Pcf11"/>
    <property type="match status" value="1"/>
</dbReference>
<feature type="region of interest" description="Disordered" evidence="1">
    <location>
        <begin position="684"/>
        <end position="730"/>
    </location>
</feature>
<dbReference type="AlphaFoldDB" id="A0A0N4UZL7"/>
<evidence type="ECO:0000313" key="5">
    <source>
        <dbReference type="WBParaSite" id="EVEC_0000307501-mRNA-1"/>
    </source>
</evidence>
<dbReference type="EMBL" id="UXUI01007448">
    <property type="protein sequence ID" value="VDD87640.1"/>
    <property type="molecule type" value="Genomic_DNA"/>
</dbReference>
<feature type="compositionally biased region" description="Polar residues" evidence="1">
    <location>
        <begin position="183"/>
        <end position="194"/>
    </location>
</feature>
<feature type="region of interest" description="Disordered" evidence="1">
    <location>
        <begin position="318"/>
        <end position="344"/>
    </location>
</feature>
<dbReference type="InterPro" id="IPR008942">
    <property type="entry name" value="ENTH_VHS"/>
</dbReference>
<dbReference type="GO" id="GO:0006369">
    <property type="term" value="P:termination of RNA polymerase II transcription"/>
    <property type="evidence" value="ECO:0007669"/>
    <property type="project" value="InterPro"/>
</dbReference>
<dbReference type="SUPFAM" id="SSF48464">
    <property type="entry name" value="ENTH/VHS domain"/>
    <property type="match status" value="1"/>
</dbReference>
<evidence type="ECO:0000313" key="4">
    <source>
        <dbReference type="Proteomes" id="UP000274131"/>
    </source>
</evidence>
<dbReference type="PANTHER" id="PTHR15921">
    <property type="entry name" value="PRE-MRNA CLEAVAGE COMPLEX II"/>
    <property type="match status" value="1"/>
</dbReference>
<dbReference type="GO" id="GO:0005849">
    <property type="term" value="C:mRNA cleavage factor complex"/>
    <property type="evidence" value="ECO:0007669"/>
    <property type="project" value="TreeGrafter"/>
</dbReference>